<evidence type="ECO:0000313" key="1">
    <source>
        <dbReference type="EMBL" id="OUC44880.1"/>
    </source>
</evidence>
<sequence>MTLFYINISRNDENVISVCLMNDQLNRFSVFQVKFFPLSHLLHLSHIHTCQIKYPTLYCELTISTLPVETYNENSIKLHCCSALDSVCDCFSIGCHDMMHSQRLLFLLH</sequence>
<gene>
    <name evidence="1" type="ORF">D917_02136</name>
</gene>
<organism evidence="1 2">
    <name type="scientific">Trichinella nativa</name>
    <dbReference type="NCBI Taxonomy" id="6335"/>
    <lineage>
        <taxon>Eukaryota</taxon>
        <taxon>Metazoa</taxon>
        <taxon>Ecdysozoa</taxon>
        <taxon>Nematoda</taxon>
        <taxon>Enoplea</taxon>
        <taxon>Dorylaimia</taxon>
        <taxon>Trichinellida</taxon>
        <taxon>Trichinellidae</taxon>
        <taxon>Trichinella</taxon>
    </lineage>
</organism>
<evidence type="ECO:0000313" key="2">
    <source>
        <dbReference type="Proteomes" id="UP000243006"/>
    </source>
</evidence>
<accession>A0A1Y3EJJ0</accession>
<dbReference type="EMBL" id="LVZM01011472">
    <property type="protein sequence ID" value="OUC44880.1"/>
    <property type="molecule type" value="Genomic_DNA"/>
</dbReference>
<proteinExistence type="predicted"/>
<name>A0A1Y3EJJ0_9BILA</name>
<protein>
    <submittedName>
        <fullName evidence="1">Uncharacterized protein</fullName>
    </submittedName>
</protein>
<reference evidence="1 2" key="1">
    <citation type="submission" date="2015-04" db="EMBL/GenBank/DDBJ databases">
        <title>Draft genome of the roundworm Trichinella nativa.</title>
        <authorList>
            <person name="Mitreva M."/>
        </authorList>
    </citation>
    <scope>NUCLEOTIDE SEQUENCE [LARGE SCALE GENOMIC DNA]</scope>
    <source>
        <strain evidence="1 2">ISS45</strain>
    </source>
</reference>
<dbReference type="Proteomes" id="UP000243006">
    <property type="component" value="Unassembled WGS sequence"/>
</dbReference>
<comment type="caution">
    <text evidence="1">The sequence shown here is derived from an EMBL/GenBank/DDBJ whole genome shotgun (WGS) entry which is preliminary data.</text>
</comment>
<dbReference type="AlphaFoldDB" id="A0A1Y3EJJ0"/>